<comment type="caution">
    <text evidence="2">The sequence shown here is derived from an EMBL/GenBank/DDBJ whole genome shotgun (WGS) entry which is preliminary data.</text>
</comment>
<feature type="region of interest" description="Disordered" evidence="1">
    <location>
        <begin position="190"/>
        <end position="265"/>
    </location>
</feature>
<keyword evidence="3" id="KW-1185">Reference proteome</keyword>
<reference evidence="2" key="1">
    <citation type="submission" date="2019-05" db="EMBL/GenBank/DDBJ databases">
        <title>Annotation for the trematode Fasciolopsis buski.</title>
        <authorList>
            <person name="Choi Y.-J."/>
        </authorList>
    </citation>
    <scope>NUCLEOTIDE SEQUENCE</scope>
    <source>
        <strain evidence="2">HT</strain>
        <tissue evidence="2">Whole worm</tissue>
    </source>
</reference>
<feature type="compositionally biased region" description="Low complexity" evidence="1">
    <location>
        <begin position="253"/>
        <end position="265"/>
    </location>
</feature>
<feature type="compositionally biased region" description="Polar residues" evidence="1">
    <location>
        <begin position="156"/>
        <end position="165"/>
    </location>
</feature>
<feature type="region of interest" description="Disordered" evidence="1">
    <location>
        <begin position="150"/>
        <end position="170"/>
    </location>
</feature>
<accession>A0A8E0RRV5</accession>
<sequence>MIPFVPSRDKHEVNTVYLDFGDTKTRNFGSRNRSRRFSVSFDGRTSVSNAGDDKFYTVNRAQKATDCSSAASRVDSLPKGFDFPTRVTQCGTSPGNYWNQIGGNVMTSSLIEEKSGECGAPVNRELAVELLKEYVKSLKDFSSLLQLRQHQETKETSTSPITTLASDKENTASAPTLLPVWTPQGAANKKQLSDFSSGDLHNRSSQSTFTRPSKSVPSDHYLPPARSASSQDCLSSSDSAKLNDIGKTDCLSTTTKNDTKPTTQQDLPNKFILRKFFQRANQPSVQITSALSPSRVGVKESPPFTNMESDLPMSRGSATNMEERNQLGTSERNRFPGSMRSEAAFHRQYTQLLWPSDIPLDADTANLHKASLEFKTPEQAEERSVSSDAEIAFITDQKSITGPTGIPDSVSLIKSRSATLQPGGFRRGGSVSPSVRPGQANIRPGMGSQFGRYLTNAPVTARVLISPPAPSPHSVSASAGGADARRSFRQFTSAFESSLTSAGPGGAGNKPSTPTPPIHHHRVVKNGLHELNGPEKSV</sequence>
<evidence type="ECO:0000313" key="2">
    <source>
        <dbReference type="EMBL" id="KAA0191705.1"/>
    </source>
</evidence>
<feature type="compositionally biased region" description="Polar residues" evidence="1">
    <location>
        <begin position="203"/>
        <end position="216"/>
    </location>
</feature>
<gene>
    <name evidence="2" type="ORF">FBUS_11829</name>
</gene>
<feature type="region of interest" description="Disordered" evidence="1">
    <location>
        <begin position="423"/>
        <end position="447"/>
    </location>
</feature>
<organism evidence="2 3">
    <name type="scientific">Fasciolopsis buskii</name>
    <dbReference type="NCBI Taxonomy" id="27845"/>
    <lineage>
        <taxon>Eukaryota</taxon>
        <taxon>Metazoa</taxon>
        <taxon>Spiralia</taxon>
        <taxon>Lophotrochozoa</taxon>
        <taxon>Platyhelminthes</taxon>
        <taxon>Trematoda</taxon>
        <taxon>Digenea</taxon>
        <taxon>Plagiorchiida</taxon>
        <taxon>Echinostomata</taxon>
        <taxon>Echinostomatoidea</taxon>
        <taxon>Fasciolidae</taxon>
        <taxon>Fasciolopsis</taxon>
    </lineage>
</organism>
<protein>
    <submittedName>
        <fullName evidence="2">Uncharacterized protein</fullName>
    </submittedName>
</protein>
<dbReference type="EMBL" id="LUCM01006167">
    <property type="protein sequence ID" value="KAA0191705.1"/>
    <property type="molecule type" value="Genomic_DNA"/>
</dbReference>
<feature type="region of interest" description="Disordered" evidence="1">
    <location>
        <begin position="293"/>
        <end position="319"/>
    </location>
</feature>
<dbReference type="Proteomes" id="UP000728185">
    <property type="component" value="Unassembled WGS sequence"/>
</dbReference>
<evidence type="ECO:0000313" key="3">
    <source>
        <dbReference type="Proteomes" id="UP000728185"/>
    </source>
</evidence>
<proteinExistence type="predicted"/>
<dbReference type="AlphaFoldDB" id="A0A8E0RRV5"/>
<name>A0A8E0RRV5_9TREM</name>
<feature type="non-terminal residue" evidence="2">
    <location>
        <position position="1"/>
    </location>
</feature>
<feature type="region of interest" description="Disordered" evidence="1">
    <location>
        <begin position="495"/>
        <end position="538"/>
    </location>
</feature>
<dbReference type="OrthoDB" id="10580947at2759"/>
<evidence type="ECO:0000256" key="1">
    <source>
        <dbReference type="SAM" id="MobiDB-lite"/>
    </source>
</evidence>
<feature type="compositionally biased region" description="Low complexity" evidence="1">
    <location>
        <begin position="227"/>
        <end position="240"/>
    </location>
</feature>